<name>Q7VR27_BLOFL</name>
<protein>
    <submittedName>
        <fullName evidence="2">Collagen-binding surface adhesin Spad (Antigen I/II family)</fullName>
    </submittedName>
</protein>
<dbReference type="eggNOG" id="COG3417">
    <property type="taxonomic scope" value="Bacteria"/>
</dbReference>
<dbReference type="GO" id="GO:0009252">
    <property type="term" value="P:peptidoglycan biosynthetic process"/>
    <property type="evidence" value="ECO:0007669"/>
    <property type="project" value="TreeGrafter"/>
</dbReference>
<dbReference type="STRING" id="203907.Bfl397"/>
<keyword evidence="1" id="KW-0812">Transmembrane</keyword>
<dbReference type="PANTHER" id="PTHR40593:SF1">
    <property type="entry name" value="PENICILLIN-BINDING PROTEIN ACTIVATOR LPOB"/>
    <property type="match status" value="1"/>
</dbReference>
<keyword evidence="3" id="KW-1185">Reference proteome</keyword>
<reference evidence="2 3" key="1">
    <citation type="journal article" date="2003" name="Proc. Natl. Acad. Sci. U.S.A.">
        <title>The genome sequence of Blochmannia floridanus: comparative analysis of reduced genomes.</title>
        <authorList>
            <person name="Gil R."/>
            <person name="Silva F.J."/>
            <person name="Zientz E."/>
            <person name="Delmotte F."/>
            <person name="Gonzalez-Candelas F."/>
            <person name="Latorre A."/>
            <person name="Rausell C."/>
            <person name="Kramerbeek J."/>
            <person name="Gadau J."/>
            <person name="Hoelldobler B."/>
            <person name="van Ham R.C.H.J."/>
            <person name="Gross R."/>
            <person name="Moya A."/>
        </authorList>
    </citation>
    <scope>NUCLEOTIDE SEQUENCE [LARGE SCALE GENOMIC DNA]</scope>
</reference>
<keyword evidence="1" id="KW-1133">Transmembrane helix</keyword>
<dbReference type="AlphaFoldDB" id="Q7VR27"/>
<evidence type="ECO:0000313" key="3">
    <source>
        <dbReference type="Proteomes" id="UP000002192"/>
    </source>
</evidence>
<gene>
    <name evidence="2" type="primary">ycfM</name>
    <name evidence="2" type="ordered locus">Bfl397</name>
</gene>
<dbReference type="EMBL" id="BX248583">
    <property type="protein sequence ID" value="CAD83463.1"/>
    <property type="molecule type" value="Genomic_DNA"/>
</dbReference>
<dbReference type="Pfam" id="PF13036">
    <property type="entry name" value="LpoB"/>
    <property type="match status" value="1"/>
</dbReference>
<accession>Q7VR27</accession>
<dbReference type="PANTHER" id="PTHR40593">
    <property type="entry name" value="PENICILLIN-BINDING PROTEIN ACTIVATOR LPOB"/>
    <property type="match status" value="1"/>
</dbReference>
<evidence type="ECO:0000313" key="2">
    <source>
        <dbReference type="EMBL" id="CAD83463.1"/>
    </source>
</evidence>
<dbReference type="Gene3D" id="3.40.50.10610">
    <property type="entry name" value="ABC-type transport auxiliary lipoprotein component"/>
    <property type="match status" value="1"/>
</dbReference>
<dbReference type="KEGG" id="bfl:Bfl397"/>
<evidence type="ECO:0000256" key="1">
    <source>
        <dbReference type="SAM" id="Phobius"/>
    </source>
</evidence>
<organism evidence="2 3">
    <name type="scientific">Blochmanniella floridana</name>
    <dbReference type="NCBI Taxonomy" id="203907"/>
    <lineage>
        <taxon>Bacteria</taxon>
        <taxon>Pseudomonadati</taxon>
        <taxon>Pseudomonadota</taxon>
        <taxon>Gammaproteobacteria</taxon>
        <taxon>Enterobacterales</taxon>
        <taxon>Enterobacteriaceae</taxon>
        <taxon>ant endosymbionts</taxon>
        <taxon>Candidatus Blochmanniella</taxon>
    </lineage>
</organism>
<dbReference type="OrthoDB" id="6466283at2"/>
<keyword evidence="1" id="KW-0472">Membrane</keyword>
<dbReference type="Proteomes" id="UP000002192">
    <property type="component" value="Chromosome"/>
</dbReference>
<feature type="transmembrane region" description="Helical" evidence="1">
    <location>
        <begin position="12"/>
        <end position="34"/>
    </location>
</feature>
<dbReference type="GO" id="GO:0031241">
    <property type="term" value="C:periplasmic side of cell outer membrane"/>
    <property type="evidence" value="ECO:0007669"/>
    <property type="project" value="TreeGrafter"/>
</dbReference>
<dbReference type="HOGENOM" id="CLU_1507823_0_0_6"/>
<keyword evidence="2" id="KW-0176">Collagen</keyword>
<dbReference type="GO" id="GO:0030234">
    <property type="term" value="F:enzyme regulator activity"/>
    <property type="evidence" value="ECO:0007669"/>
    <property type="project" value="TreeGrafter"/>
</dbReference>
<sequence>MYFTIKKRIIYLFFYLIFFNCIIIRYDLVVAASINLNESSEINCTVDFCNWRIILSNMLQKVVFFDDFIYDEVVLINIFQNNTNGILPIIKITNILISLIEERFHKYTVISLDKLYQIYRELEVSVEDHEHAYEFAMKIANYLQADYIIYGVVEGDFKIPHIKLQLILSSTGEILCVVDDFIQTCHRF</sequence>
<dbReference type="InterPro" id="IPR014094">
    <property type="entry name" value="LpoB"/>
</dbReference>
<proteinExistence type="predicted"/>